<reference evidence="1 2" key="1">
    <citation type="submission" date="2009-01" db="EMBL/GenBank/DDBJ databases">
        <authorList>
            <person name="Fulton L."/>
            <person name="Clifton S."/>
            <person name="Chinwalla A.T."/>
            <person name="Mitreva M."/>
            <person name="Sodergren E."/>
            <person name="Weinstock G."/>
            <person name="Clifton S."/>
            <person name="Dooling D.J."/>
            <person name="Fulton B."/>
            <person name="Minx P."/>
            <person name="Pepin K.H."/>
            <person name="Johnson M."/>
            <person name="Bhonagiri V."/>
            <person name="Nash W.E."/>
            <person name="Mardis E.R."/>
            <person name="Wilson R.K."/>
        </authorList>
    </citation>
    <scope>NUCLEOTIDE SEQUENCE [LARGE SCALE GENOMIC DNA]</scope>
    <source>
        <strain evidence="1 2">ATCC 23834</strain>
    </source>
</reference>
<gene>
    <name evidence="1" type="ORF">EIKCOROL_01643</name>
</gene>
<dbReference type="HOGENOM" id="CLU_3232948_0_0_4"/>
<protein>
    <submittedName>
        <fullName evidence="1">Uncharacterized protein</fullName>
    </submittedName>
</protein>
<dbReference type="Proteomes" id="UP000005837">
    <property type="component" value="Unassembled WGS sequence"/>
</dbReference>
<dbReference type="EMBL" id="ACEA01000033">
    <property type="protein sequence ID" value="EEG23673.1"/>
    <property type="molecule type" value="Genomic_DNA"/>
</dbReference>
<comment type="caution">
    <text evidence="1">The sequence shown here is derived from an EMBL/GenBank/DDBJ whole genome shotgun (WGS) entry which is preliminary data.</text>
</comment>
<organism evidence="1 2">
    <name type="scientific">Eikenella corrodens ATCC 23834</name>
    <dbReference type="NCBI Taxonomy" id="546274"/>
    <lineage>
        <taxon>Bacteria</taxon>
        <taxon>Pseudomonadati</taxon>
        <taxon>Pseudomonadota</taxon>
        <taxon>Betaproteobacteria</taxon>
        <taxon>Neisseriales</taxon>
        <taxon>Neisseriaceae</taxon>
        <taxon>Eikenella</taxon>
    </lineage>
</organism>
<evidence type="ECO:0000313" key="1">
    <source>
        <dbReference type="EMBL" id="EEG23673.1"/>
    </source>
</evidence>
<name>C0DW93_EIKCO</name>
<evidence type="ECO:0000313" key="2">
    <source>
        <dbReference type="Proteomes" id="UP000005837"/>
    </source>
</evidence>
<dbReference type="AlphaFoldDB" id="C0DW93"/>
<proteinExistence type="predicted"/>
<sequence>MRLPEKRKPFANQSSAHPIPSRFPALLFALKRQSVTIAPPFFS</sequence>
<accession>C0DW93</accession>